<dbReference type="KEGG" id="hcv:FTV88_3153"/>
<dbReference type="AlphaFoldDB" id="A0A5Q2N338"/>
<keyword evidence="2" id="KW-1185">Reference proteome</keyword>
<dbReference type="Proteomes" id="UP000366051">
    <property type="component" value="Chromosome"/>
</dbReference>
<dbReference type="EMBL" id="CP045875">
    <property type="protein sequence ID" value="QGG49227.1"/>
    <property type="molecule type" value="Genomic_DNA"/>
</dbReference>
<dbReference type="CDD" id="cd17040">
    <property type="entry name" value="Ubl_MoaD_like"/>
    <property type="match status" value="1"/>
</dbReference>
<dbReference type="InterPro" id="IPR012675">
    <property type="entry name" value="Beta-grasp_dom_sf"/>
</dbReference>
<proteinExistence type="predicted"/>
<evidence type="ECO:0000313" key="1">
    <source>
        <dbReference type="EMBL" id="QGG49227.1"/>
    </source>
</evidence>
<organism evidence="1 2">
    <name type="scientific">Heliorestis convoluta</name>
    <dbReference type="NCBI Taxonomy" id="356322"/>
    <lineage>
        <taxon>Bacteria</taxon>
        <taxon>Bacillati</taxon>
        <taxon>Bacillota</taxon>
        <taxon>Clostridia</taxon>
        <taxon>Eubacteriales</taxon>
        <taxon>Heliobacteriaceae</taxon>
        <taxon>Heliorestis</taxon>
    </lineage>
</organism>
<dbReference type="RefSeq" id="WP_153726250.1">
    <property type="nucleotide sequence ID" value="NZ_CP045875.1"/>
</dbReference>
<accession>A0A5Q2N338</accession>
<dbReference type="OrthoDB" id="9801945at2"/>
<reference evidence="2" key="1">
    <citation type="submission" date="2019-11" db="EMBL/GenBank/DDBJ databases">
        <title>Genome sequence of Heliorestis convoluta strain HH, an alkaliphilic and minimalistic phototrophic bacterium from a soda lake in Egypt.</title>
        <authorList>
            <person name="Dewey E.D."/>
            <person name="Stokes L.M."/>
            <person name="Burchell B.M."/>
            <person name="Shaffer K.N."/>
            <person name="Huntington A.M."/>
            <person name="Baker J.M."/>
            <person name="Nadendla S."/>
            <person name="Giglio M.G."/>
            <person name="Touchman J.W."/>
            <person name="Blankenship R.E."/>
            <person name="Madigan M.T."/>
            <person name="Sattley W.M."/>
        </authorList>
    </citation>
    <scope>NUCLEOTIDE SEQUENCE [LARGE SCALE GENOMIC DNA]</scope>
    <source>
        <strain evidence="2">HH</strain>
    </source>
</reference>
<dbReference type="SUPFAM" id="SSF54285">
    <property type="entry name" value="MoaD/ThiS"/>
    <property type="match status" value="1"/>
</dbReference>
<dbReference type="Pfam" id="PF02597">
    <property type="entry name" value="ThiS"/>
    <property type="match status" value="1"/>
</dbReference>
<protein>
    <submittedName>
        <fullName evidence="1">MoaD/ThiS family protein</fullName>
    </submittedName>
</protein>
<dbReference type="InterPro" id="IPR016155">
    <property type="entry name" value="Mopterin_synth/thiamin_S_b"/>
</dbReference>
<sequence length="74" mass="8340">MKVLVKLFATFRDKRFIKQEMEFPEQTEVRDVLKVLDIADEEVAILLVNGRNAEVDHPLQDGDTLSLFPPVGGG</sequence>
<dbReference type="Gene3D" id="3.10.20.30">
    <property type="match status" value="1"/>
</dbReference>
<gene>
    <name evidence="1" type="ORF">FTV88_3153</name>
</gene>
<evidence type="ECO:0000313" key="2">
    <source>
        <dbReference type="Proteomes" id="UP000366051"/>
    </source>
</evidence>
<dbReference type="InterPro" id="IPR003749">
    <property type="entry name" value="ThiS/MoaD-like"/>
</dbReference>
<name>A0A5Q2N338_9FIRM</name>